<evidence type="ECO:0000313" key="3">
    <source>
        <dbReference type="Proteomes" id="UP001229651"/>
    </source>
</evidence>
<proteinExistence type="predicted"/>
<dbReference type="Gene3D" id="3.10.450.50">
    <property type="match status" value="1"/>
</dbReference>
<name>A0ABU0F585_9PSEU</name>
<accession>A0ABU0F585</accession>
<reference evidence="2 3" key="1">
    <citation type="submission" date="2023-07" db="EMBL/GenBank/DDBJ databases">
        <title>Sequencing the genomes of 1000 actinobacteria strains.</title>
        <authorList>
            <person name="Klenk H.-P."/>
        </authorList>
    </citation>
    <scope>NUCLEOTIDE SEQUENCE [LARGE SCALE GENOMIC DNA]</scope>
    <source>
        <strain evidence="2 3">DSM 45805</strain>
    </source>
</reference>
<protein>
    <submittedName>
        <fullName evidence="2">Ketosteroid isomerase-like protein</fullName>
    </submittedName>
</protein>
<evidence type="ECO:0000259" key="1">
    <source>
        <dbReference type="Pfam" id="PF12680"/>
    </source>
</evidence>
<organism evidence="2 3">
    <name type="scientific">Amycolatopsis thermophila</name>
    <dbReference type="NCBI Taxonomy" id="206084"/>
    <lineage>
        <taxon>Bacteria</taxon>
        <taxon>Bacillati</taxon>
        <taxon>Actinomycetota</taxon>
        <taxon>Actinomycetes</taxon>
        <taxon>Pseudonocardiales</taxon>
        <taxon>Pseudonocardiaceae</taxon>
        <taxon>Amycolatopsis</taxon>
    </lineage>
</organism>
<evidence type="ECO:0000313" key="2">
    <source>
        <dbReference type="EMBL" id="MDQ0382692.1"/>
    </source>
</evidence>
<dbReference type="InterPro" id="IPR032710">
    <property type="entry name" value="NTF2-like_dom_sf"/>
</dbReference>
<dbReference type="Pfam" id="PF12680">
    <property type="entry name" value="SnoaL_2"/>
    <property type="match status" value="1"/>
</dbReference>
<feature type="domain" description="SnoaL-like" evidence="1">
    <location>
        <begin position="11"/>
        <end position="119"/>
    </location>
</feature>
<dbReference type="SUPFAM" id="SSF54427">
    <property type="entry name" value="NTF2-like"/>
    <property type="match status" value="1"/>
</dbReference>
<sequence length="144" mass="16186">MTITVDGKQKVRDLIDAMTSMDMPRYFALWADDGVMEWPFVPAGFPTSYVGKEAIVGGMSNMSDTFESFTARDVEVFATDEEGTYFVEWTGRSVLRGNGGAYDNHYVCVVKVRDDKVTLWREYFDARVVERAFAGVETGFAVES</sequence>
<dbReference type="EMBL" id="JAUSUT010000001">
    <property type="protein sequence ID" value="MDQ0382692.1"/>
    <property type="molecule type" value="Genomic_DNA"/>
</dbReference>
<dbReference type="Proteomes" id="UP001229651">
    <property type="component" value="Unassembled WGS sequence"/>
</dbReference>
<comment type="caution">
    <text evidence="2">The sequence shown here is derived from an EMBL/GenBank/DDBJ whole genome shotgun (WGS) entry which is preliminary data.</text>
</comment>
<dbReference type="InterPro" id="IPR037401">
    <property type="entry name" value="SnoaL-like"/>
</dbReference>
<dbReference type="RefSeq" id="WP_306998086.1">
    <property type="nucleotide sequence ID" value="NZ_JAUSUT010000001.1"/>
</dbReference>
<keyword evidence="3" id="KW-1185">Reference proteome</keyword>
<gene>
    <name evidence="2" type="ORF">FB470_006686</name>
</gene>